<keyword evidence="4" id="KW-0472">Membrane</keyword>
<keyword evidence="2 6" id="KW-0808">Transferase</keyword>
<evidence type="ECO:0000256" key="4">
    <source>
        <dbReference type="SAM" id="Phobius"/>
    </source>
</evidence>
<proteinExistence type="inferred from homology"/>
<dbReference type="GO" id="GO:0006596">
    <property type="term" value="P:polyamine biosynthetic process"/>
    <property type="evidence" value="ECO:0007669"/>
    <property type="project" value="UniProtKB-KW"/>
</dbReference>
<dbReference type="PANTHER" id="PTHR43317:SF11">
    <property type="entry name" value="POLYAMINE AMINOPROPYLTRANSFERASE 2"/>
    <property type="match status" value="1"/>
</dbReference>
<dbReference type="PANTHER" id="PTHR43317">
    <property type="entry name" value="THERMOSPERMINE SYNTHASE ACAULIS5"/>
    <property type="match status" value="1"/>
</dbReference>
<comment type="similarity">
    <text evidence="1">Belongs to the spermidine/spermine synthase family.</text>
</comment>
<dbReference type="SUPFAM" id="SSF53335">
    <property type="entry name" value="S-adenosyl-L-methionine-dependent methyltransferases"/>
    <property type="match status" value="1"/>
</dbReference>
<organism evidence="6">
    <name type="scientific">hydrothermal vent metagenome</name>
    <dbReference type="NCBI Taxonomy" id="652676"/>
    <lineage>
        <taxon>unclassified sequences</taxon>
        <taxon>metagenomes</taxon>
        <taxon>ecological metagenomes</taxon>
    </lineage>
</organism>
<keyword evidence="4" id="KW-0812">Transmembrane</keyword>
<dbReference type="Gene3D" id="3.40.50.150">
    <property type="entry name" value="Vaccinia Virus protein VP39"/>
    <property type="match status" value="1"/>
</dbReference>
<dbReference type="HAMAP" id="MF_00198">
    <property type="entry name" value="Spermidine_synth"/>
    <property type="match status" value="1"/>
</dbReference>
<sequence length="470" mass="52287">LPQILAETFLLPPDLIPRGGMINWAHKLASTMPYIMGFILGFFIGMEIPLIASIRESIYGEHLKNNTGSVYGADYIGAGGGAALWVWLMLSLPPTTAAVITASVNLSVGLVFYLVYRKRIGLGPLVVVAHLMVAGVVVAIGLNGTRWDNAMEDLLYKDKVIFSYNTQFQHVTVTERIMDPSKPKVISLFINGRSQFASNDEKIYHSMLVAPVMHAAAGTQQVLIIGGGDGLALRDVLRWNPQSVDLVDIDRAIIAFFTEPHYAEGKGVEGKGKVINQPLLELNEHAFSDPRVQTHFGDAFLKVDELIEKQYLYDAIIVDLPDPSHPDLNKLYSARFYAKLMSLLRGDGAMVVQSTSPYHAKNAFLSIGKTVKYAGFRHVEQYHHNVPSFGEWGWTIATKNGLSAKARISQRAKLDIDDGWSTRGVILSAFEFNSRFFNDLQSIKVNRINNMAAYNYYLSDWEKQQGIFMP</sequence>
<dbReference type="Pfam" id="PF01564">
    <property type="entry name" value="Spermine_synth"/>
    <property type="match status" value="1"/>
</dbReference>
<accession>A0A3B0XC43</accession>
<feature type="transmembrane region" description="Helical" evidence="4">
    <location>
        <begin position="96"/>
        <end position="115"/>
    </location>
</feature>
<keyword evidence="4" id="KW-1133">Transmembrane helix</keyword>
<feature type="domain" description="PABS" evidence="5">
    <location>
        <begin position="145"/>
        <end position="399"/>
    </location>
</feature>
<evidence type="ECO:0000313" key="6">
    <source>
        <dbReference type="EMBL" id="VAW65331.1"/>
    </source>
</evidence>
<feature type="transmembrane region" description="Helical" evidence="4">
    <location>
        <begin position="34"/>
        <end position="52"/>
    </location>
</feature>
<evidence type="ECO:0000256" key="1">
    <source>
        <dbReference type="ARBA" id="ARBA00007867"/>
    </source>
</evidence>
<dbReference type="EMBL" id="UOFJ01000176">
    <property type="protein sequence ID" value="VAW65331.1"/>
    <property type="molecule type" value="Genomic_DNA"/>
</dbReference>
<dbReference type="InterPro" id="IPR029063">
    <property type="entry name" value="SAM-dependent_MTases_sf"/>
</dbReference>
<name>A0A3B0XC43_9ZZZZ</name>
<dbReference type="PROSITE" id="PS51006">
    <property type="entry name" value="PABS_2"/>
    <property type="match status" value="1"/>
</dbReference>
<feature type="transmembrane region" description="Helical" evidence="4">
    <location>
        <begin position="73"/>
        <end position="90"/>
    </location>
</feature>
<feature type="non-terminal residue" evidence="6">
    <location>
        <position position="1"/>
    </location>
</feature>
<feature type="transmembrane region" description="Helical" evidence="4">
    <location>
        <begin position="122"/>
        <end position="142"/>
    </location>
</feature>
<dbReference type="EC" id="2.5.1.16" evidence="6"/>
<protein>
    <submittedName>
        <fullName evidence="6">Spermidine synthase</fullName>
        <ecNumber evidence="6">2.5.1.16</ecNumber>
    </submittedName>
</protein>
<evidence type="ECO:0000256" key="3">
    <source>
        <dbReference type="ARBA" id="ARBA00023115"/>
    </source>
</evidence>
<keyword evidence="3" id="KW-0620">Polyamine biosynthesis</keyword>
<reference evidence="6" key="1">
    <citation type="submission" date="2018-06" db="EMBL/GenBank/DDBJ databases">
        <authorList>
            <person name="Zhirakovskaya E."/>
        </authorList>
    </citation>
    <scope>NUCLEOTIDE SEQUENCE</scope>
</reference>
<dbReference type="GO" id="GO:0004766">
    <property type="term" value="F:spermidine synthase activity"/>
    <property type="evidence" value="ECO:0007669"/>
    <property type="project" value="UniProtKB-EC"/>
</dbReference>
<dbReference type="InterPro" id="IPR001045">
    <property type="entry name" value="Spermi_synthase"/>
</dbReference>
<dbReference type="CDD" id="cd02440">
    <property type="entry name" value="AdoMet_MTases"/>
    <property type="match status" value="1"/>
</dbReference>
<gene>
    <name evidence="6" type="ORF">MNBD_GAMMA10-558</name>
</gene>
<dbReference type="InterPro" id="IPR030374">
    <property type="entry name" value="PABS"/>
</dbReference>
<dbReference type="AlphaFoldDB" id="A0A3B0XC43"/>
<evidence type="ECO:0000259" key="5">
    <source>
        <dbReference type="PROSITE" id="PS51006"/>
    </source>
</evidence>
<evidence type="ECO:0000256" key="2">
    <source>
        <dbReference type="ARBA" id="ARBA00022679"/>
    </source>
</evidence>